<sequence length="184" mass="18744">AALAAPAELQAAGPAPRLSNYSQLVTRDKLLARRSPFHSHPPEANHRNRRRGRGEEGQRVATLRPLLPARVTPASAAAAKGPPPAELPEAPRPPSAWAPAGGVRALTPSSGPRRCRAAVTWALPSAGLRGIASQSGSKSPARSRRGLGHRRAAAGGWLGAASREAAGRTRAATATAGAGGSGPE</sequence>
<feature type="non-terminal residue" evidence="2">
    <location>
        <position position="1"/>
    </location>
</feature>
<feature type="compositionally biased region" description="Low complexity" evidence="1">
    <location>
        <begin position="153"/>
        <end position="176"/>
    </location>
</feature>
<feature type="compositionally biased region" description="Low complexity" evidence="1">
    <location>
        <begin position="1"/>
        <end position="16"/>
    </location>
</feature>
<proteinExistence type="predicted"/>
<dbReference type="AlphaFoldDB" id="A0A5E4CKL9"/>
<reference evidence="2" key="1">
    <citation type="submission" date="2019-04" db="EMBL/GenBank/DDBJ databases">
        <authorList>
            <person name="Alioto T."/>
            <person name="Alioto T."/>
        </authorList>
    </citation>
    <scope>NUCLEOTIDE SEQUENCE [LARGE SCALE GENOMIC DNA]</scope>
</reference>
<evidence type="ECO:0000313" key="2">
    <source>
        <dbReference type="EMBL" id="VTJ82403.1"/>
    </source>
</evidence>
<accession>A0A5E4CKL9</accession>
<keyword evidence="3" id="KW-1185">Reference proteome</keyword>
<comment type="caution">
    <text evidence="2">The sequence shown here is derived from an EMBL/GenBank/DDBJ whole genome shotgun (WGS) entry which is preliminary data.</text>
</comment>
<feature type="region of interest" description="Disordered" evidence="1">
    <location>
        <begin position="127"/>
        <end position="184"/>
    </location>
</feature>
<protein>
    <submittedName>
        <fullName evidence="2">Uncharacterized protein</fullName>
    </submittedName>
</protein>
<dbReference type="Proteomes" id="UP000335636">
    <property type="component" value="Unassembled WGS sequence"/>
</dbReference>
<feature type="compositionally biased region" description="Basic residues" evidence="1">
    <location>
        <begin position="141"/>
        <end position="152"/>
    </location>
</feature>
<evidence type="ECO:0000256" key="1">
    <source>
        <dbReference type="SAM" id="MobiDB-lite"/>
    </source>
</evidence>
<gene>
    <name evidence="2" type="ORF">MONAX_5E015625</name>
</gene>
<feature type="region of interest" description="Disordered" evidence="1">
    <location>
        <begin position="1"/>
        <end position="114"/>
    </location>
</feature>
<feature type="compositionally biased region" description="Pro residues" evidence="1">
    <location>
        <begin position="81"/>
        <end position="96"/>
    </location>
</feature>
<evidence type="ECO:0000313" key="3">
    <source>
        <dbReference type="Proteomes" id="UP000335636"/>
    </source>
</evidence>
<dbReference type="EMBL" id="CABDUW010001539">
    <property type="protein sequence ID" value="VTJ82403.1"/>
    <property type="molecule type" value="Genomic_DNA"/>
</dbReference>
<organism evidence="2 3">
    <name type="scientific">Marmota monax</name>
    <name type="common">Woodchuck</name>
    <dbReference type="NCBI Taxonomy" id="9995"/>
    <lineage>
        <taxon>Eukaryota</taxon>
        <taxon>Metazoa</taxon>
        <taxon>Chordata</taxon>
        <taxon>Craniata</taxon>
        <taxon>Vertebrata</taxon>
        <taxon>Euteleostomi</taxon>
        <taxon>Mammalia</taxon>
        <taxon>Eutheria</taxon>
        <taxon>Euarchontoglires</taxon>
        <taxon>Glires</taxon>
        <taxon>Rodentia</taxon>
        <taxon>Sciuromorpha</taxon>
        <taxon>Sciuridae</taxon>
        <taxon>Xerinae</taxon>
        <taxon>Marmotini</taxon>
        <taxon>Marmota</taxon>
    </lineage>
</organism>
<name>A0A5E4CKL9_MARMO</name>